<evidence type="ECO:0000256" key="4">
    <source>
        <dbReference type="RuleBase" id="RU003978"/>
    </source>
</evidence>
<evidence type="ECO:0000259" key="6">
    <source>
        <dbReference type="Pfam" id="PF03946"/>
    </source>
</evidence>
<dbReference type="SUPFAM" id="SSF54747">
    <property type="entry name" value="Ribosomal L11/L12e N-terminal domain"/>
    <property type="match status" value="1"/>
</dbReference>
<comment type="similarity">
    <text evidence="1 4">Belongs to the universal ribosomal protein uL11 family.</text>
</comment>
<evidence type="ECO:0000256" key="3">
    <source>
        <dbReference type="ARBA" id="ARBA00023274"/>
    </source>
</evidence>
<sequence length="175" mass="19307">MSKKGGQQNLEPEYIYLRVKAGGTPNSNVLAPKLGPKGIPPKKAVAQIQKACKDYSGLKVTIRITLIGREFTVDVMPTASTLIIKALNEPPHDRTVLKKHTGNLSLEQVKEIARQMRHKSIANEFEGVVKEILGTCVSVGCTVENKSPKEIQKKIKNGEIIIPDEDPEEVEEKEN</sequence>
<dbReference type="Pfam" id="PF00298">
    <property type="entry name" value="Ribosomal_L11"/>
    <property type="match status" value="1"/>
</dbReference>
<gene>
    <name evidence="7" type="ORF">M0812_24201</name>
</gene>
<dbReference type="Gene3D" id="3.30.1550.10">
    <property type="entry name" value="Ribosomal protein L11/L12, N-terminal domain"/>
    <property type="match status" value="1"/>
</dbReference>
<dbReference type="GO" id="GO:0003735">
    <property type="term" value="F:structural constituent of ribosome"/>
    <property type="evidence" value="ECO:0007669"/>
    <property type="project" value="InterPro"/>
</dbReference>
<protein>
    <submittedName>
        <fullName evidence="7">Ribosomal protein L12</fullName>
    </submittedName>
</protein>
<dbReference type="GO" id="GO:0022625">
    <property type="term" value="C:cytosolic large ribosomal subunit"/>
    <property type="evidence" value="ECO:0007669"/>
    <property type="project" value="TreeGrafter"/>
</dbReference>
<evidence type="ECO:0000259" key="5">
    <source>
        <dbReference type="Pfam" id="PF00298"/>
    </source>
</evidence>
<dbReference type="SUPFAM" id="SSF46906">
    <property type="entry name" value="Ribosomal protein L11, C-terminal domain"/>
    <property type="match status" value="1"/>
</dbReference>
<dbReference type="PANTHER" id="PTHR11661">
    <property type="entry name" value="60S RIBOSOMAL PROTEIN L12"/>
    <property type="match status" value="1"/>
</dbReference>
<dbReference type="Pfam" id="PF03946">
    <property type="entry name" value="Ribosomal_L11_N"/>
    <property type="match status" value="1"/>
</dbReference>
<proteinExistence type="inferred from homology"/>
<dbReference type="InterPro" id="IPR036796">
    <property type="entry name" value="Ribosomal_uL11_N_sf"/>
</dbReference>
<dbReference type="InterPro" id="IPR036769">
    <property type="entry name" value="Ribosomal_uL11_C_sf"/>
</dbReference>
<evidence type="ECO:0000256" key="1">
    <source>
        <dbReference type="ARBA" id="ARBA00010537"/>
    </source>
</evidence>
<dbReference type="PANTHER" id="PTHR11661:SF2">
    <property type="entry name" value="LARGE RIBOSOMAL SUBUNIT PROTEIN UL11"/>
    <property type="match status" value="1"/>
</dbReference>
<feature type="domain" description="Large ribosomal subunit protein uL11 N-terminal" evidence="6">
    <location>
        <begin position="15"/>
        <end position="69"/>
    </location>
</feature>
<dbReference type="SMART" id="SM00649">
    <property type="entry name" value="RL11"/>
    <property type="match status" value="1"/>
</dbReference>
<dbReference type="GO" id="GO:0070180">
    <property type="term" value="F:large ribosomal subunit rRNA binding"/>
    <property type="evidence" value="ECO:0007669"/>
    <property type="project" value="TreeGrafter"/>
</dbReference>
<keyword evidence="3 4" id="KW-0687">Ribonucleoprotein</keyword>
<evidence type="ECO:0000256" key="2">
    <source>
        <dbReference type="ARBA" id="ARBA00022980"/>
    </source>
</evidence>
<reference evidence="7" key="1">
    <citation type="submission" date="2022-08" db="EMBL/GenBank/DDBJ databases">
        <title>Novel sulphate-reducing endosymbionts in the free-living metamonad Anaeramoeba.</title>
        <authorList>
            <person name="Jerlstrom-Hultqvist J."/>
            <person name="Cepicka I."/>
            <person name="Gallot-Lavallee L."/>
            <person name="Salas-Leiva D."/>
            <person name="Curtis B.A."/>
            <person name="Zahonova K."/>
            <person name="Pipaliya S."/>
            <person name="Dacks J."/>
            <person name="Roger A.J."/>
        </authorList>
    </citation>
    <scope>NUCLEOTIDE SEQUENCE</scope>
    <source>
        <strain evidence="7">Busselton2</strain>
    </source>
</reference>
<dbReference type="HAMAP" id="MF_00736">
    <property type="entry name" value="Ribosomal_uL11"/>
    <property type="match status" value="1"/>
</dbReference>
<accession>A0AAV7YG68</accession>
<evidence type="ECO:0000313" key="7">
    <source>
        <dbReference type="EMBL" id="KAJ3428866.1"/>
    </source>
</evidence>
<dbReference type="EMBL" id="JANTQA010000057">
    <property type="protein sequence ID" value="KAJ3428866.1"/>
    <property type="molecule type" value="Genomic_DNA"/>
</dbReference>
<dbReference type="InterPro" id="IPR000911">
    <property type="entry name" value="Ribosomal_uL11"/>
</dbReference>
<keyword evidence="2 4" id="KW-0689">Ribosomal protein</keyword>
<dbReference type="PROSITE" id="PS00359">
    <property type="entry name" value="RIBOSOMAL_L11"/>
    <property type="match status" value="1"/>
</dbReference>
<dbReference type="InterPro" id="IPR020783">
    <property type="entry name" value="Ribosomal_uL11_C"/>
</dbReference>
<evidence type="ECO:0000313" key="8">
    <source>
        <dbReference type="Proteomes" id="UP001146793"/>
    </source>
</evidence>
<feature type="domain" description="Large ribosomal subunit protein uL11 C-terminal" evidence="5">
    <location>
        <begin position="76"/>
        <end position="143"/>
    </location>
</feature>
<organism evidence="7 8">
    <name type="scientific">Anaeramoeba flamelloides</name>
    <dbReference type="NCBI Taxonomy" id="1746091"/>
    <lineage>
        <taxon>Eukaryota</taxon>
        <taxon>Metamonada</taxon>
        <taxon>Anaeramoebidae</taxon>
        <taxon>Anaeramoeba</taxon>
    </lineage>
</organism>
<comment type="caution">
    <text evidence="7">The sequence shown here is derived from an EMBL/GenBank/DDBJ whole genome shotgun (WGS) entry which is preliminary data.</text>
</comment>
<dbReference type="CDD" id="cd00349">
    <property type="entry name" value="Ribosomal_L11"/>
    <property type="match status" value="1"/>
</dbReference>
<dbReference type="AlphaFoldDB" id="A0AAV7YG68"/>
<name>A0AAV7YG68_9EUKA</name>
<dbReference type="Gene3D" id="1.10.10.250">
    <property type="entry name" value="Ribosomal protein L11, C-terminal domain"/>
    <property type="match status" value="1"/>
</dbReference>
<dbReference type="InterPro" id="IPR020785">
    <property type="entry name" value="Ribosomal_uL11_CS"/>
</dbReference>
<dbReference type="Proteomes" id="UP001146793">
    <property type="component" value="Unassembled WGS sequence"/>
</dbReference>
<dbReference type="InterPro" id="IPR020784">
    <property type="entry name" value="Ribosomal_uL11_N"/>
</dbReference>
<dbReference type="GO" id="GO:0006412">
    <property type="term" value="P:translation"/>
    <property type="evidence" value="ECO:0007669"/>
    <property type="project" value="InterPro"/>
</dbReference>